<dbReference type="Pfam" id="PF04307">
    <property type="entry name" value="YdjM"/>
    <property type="match status" value="1"/>
</dbReference>
<feature type="transmembrane region" description="Helical" evidence="1">
    <location>
        <begin position="151"/>
        <end position="168"/>
    </location>
</feature>
<dbReference type="Proteomes" id="UP000468638">
    <property type="component" value="Unassembled WGS sequence"/>
</dbReference>
<feature type="transmembrane region" description="Helical" evidence="1">
    <location>
        <begin position="84"/>
        <end position="101"/>
    </location>
</feature>
<dbReference type="InterPro" id="IPR007404">
    <property type="entry name" value="YdjM-like"/>
</dbReference>
<protein>
    <recommendedName>
        <fullName evidence="4">Metal-dependent hydrolase</fullName>
    </recommendedName>
</protein>
<evidence type="ECO:0000313" key="2">
    <source>
        <dbReference type="EMBL" id="MYL34287.1"/>
    </source>
</evidence>
<keyword evidence="1" id="KW-0812">Transmembrane</keyword>
<dbReference type="EMBL" id="WMEQ01000008">
    <property type="protein sequence ID" value="MYL34287.1"/>
    <property type="molecule type" value="Genomic_DNA"/>
</dbReference>
<reference evidence="2 3" key="1">
    <citation type="submission" date="2019-11" db="EMBL/GenBank/DDBJ databases">
        <title>Genome sequences of 17 halophilic strains isolated from different environments.</title>
        <authorList>
            <person name="Furrow R.E."/>
        </authorList>
    </citation>
    <scope>NUCLEOTIDE SEQUENCE [LARGE SCALE GENOMIC DNA]</scope>
    <source>
        <strain evidence="2 3">22514_16_FS</strain>
    </source>
</reference>
<keyword evidence="1" id="KW-1133">Transmembrane helix</keyword>
<sequence>MGDLVHVLLHFLVGASISYLLFNKDFVSISKRLTVYLFGGIVAVSPDIPKFFGYLFGHSIFYVLLMGLCFTPVFRIVNKDFSFWKTWIIFSITVLIGHIYIDYIGNGIALLFPIVKKDFNFHIIPSLDLMIITTLFTTLIIGLFHNKSKGIILLGALIISLYFCLLTASKIQLEHTLREKFNNYEIELLLTYPNSNDFGEWSFQVRTNEFWVRGSSSIYKSGIRIKSERDADS</sequence>
<evidence type="ECO:0008006" key="4">
    <source>
        <dbReference type="Google" id="ProtNLM"/>
    </source>
</evidence>
<keyword evidence="1" id="KW-0472">Membrane</keyword>
<evidence type="ECO:0000313" key="3">
    <source>
        <dbReference type="Proteomes" id="UP000468638"/>
    </source>
</evidence>
<name>A0A6I5A0I7_9BACI</name>
<dbReference type="AlphaFoldDB" id="A0A6I5A0I7"/>
<proteinExistence type="predicted"/>
<gene>
    <name evidence="2" type="ORF">GLW05_11830</name>
</gene>
<feature type="transmembrane region" description="Helical" evidence="1">
    <location>
        <begin position="6"/>
        <end position="22"/>
    </location>
</feature>
<dbReference type="OrthoDB" id="2517683at2"/>
<accession>A0A6I5A0I7</accession>
<organism evidence="2 3">
    <name type="scientific">Pontibacillus yanchengensis</name>
    <dbReference type="NCBI Taxonomy" id="462910"/>
    <lineage>
        <taxon>Bacteria</taxon>
        <taxon>Bacillati</taxon>
        <taxon>Bacillota</taxon>
        <taxon>Bacilli</taxon>
        <taxon>Bacillales</taxon>
        <taxon>Bacillaceae</taxon>
        <taxon>Pontibacillus</taxon>
    </lineage>
</organism>
<dbReference type="RefSeq" id="WP_160909768.1">
    <property type="nucleotide sequence ID" value="NZ_WMEQ01000008.1"/>
</dbReference>
<comment type="caution">
    <text evidence="2">The sequence shown here is derived from an EMBL/GenBank/DDBJ whole genome shotgun (WGS) entry which is preliminary data.</text>
</comment>
<evidence type="ECO:0000256" key="1">
    <source>
        <dbReference type="SAM" id="Phobius"/>
    </source>
</evidence>
<feature type="transmembrane region" description="Helical" evidence="1">
    <location>
        <begin position="59"/>
        <end position="77"/>
    </location>
</feature>
<feature type="transmembrane region" description="Helical" evidence="1">
    <location>
        <begin position="121"/>
        <end position="144"/>
    </location>
</feature>